<gene>
    <name evidence="1" type="ORF">MSBR2_1187</name>
</gene>
<proteinExistence type="predicted"/>
<evidence type="ECO:0000313" key="1">
    <source>
        <dbReference type="EMBL" id="AKB57703.1"/>
    </source>
</evidence>
<dbReference type="HOGENOM" id="CLU_001609_0_0_2"/>
<name>A0A0E3R068_METBA</name>
<dbReference type="Gene3D" id="3.40.50.300">
    <property type="entry name" value="P-loop containing nucleotide triphosphate hydrolases"/>
    <property type="match status" value="1"/>
</dbReference>
<dbReference type="PATRIC" id="fig|1434106.5.peg.1512"/>
<dbReference type="EMBL" id="CP009530">
    <property type="protein sequence ID" value="AKB57703.1"/>
    <property type="molecule type" value="Genomic_DNA"/>
</dbReference>
<evidence type="ECO:0000313" key="2">
    <source>
        <dbReference type="Proteomes" id="UP000033079"/>
    </source>
</evidence>
<dbReference type="SUPFAM" id="SSF52540">
    <property type="entry name" value="P-loop containing nucleoside triphosphate hydrolases"/>
    <property type="match status" value="1"/>
</dbReference>
<organism evidence="1 2">
    <name type="scientific">Methanosarcina barkeri 227</name>
    <dbReference type="NCBI Taxonomy" id="1434106"/>
    <lineage>
        <taxon>Archaea</taxon>
        <taxon>Methanobacteriati</taxon>
        <taxon>Methanobacteriota</taxon>
        <taxon>Stenosarchaea group</taxon>
        <taxon>Methanomicrobia</taxon>
        <taxon>Methanosarcinales</taxon>
        <taxon>Methanosarcinaceae</taxon>
        <taxon>Methanosarcina</taxon>
    </lineage>
</organism>
<dbReference type="Proteomes" id="UP000033079">
    <property type="component" value="Chromosome"/>
</dbReference>
<accession>A0A0E3R068</accession>
<dbReference type="RefSeq" id="WP_048118692.1">
    <property type="nucleotide sequence ID" value="NZ_CP009530.1"/>
</dbReference>
<sequence>MVKIPAEGERAAICGYNSQYRISAFLVLHRLQERNLEWIRIADLKGGRLDDFQIGSDHRVDAYQMKWSEYPDNFTFNDLTAGSKEKPSLILQLAEGWKELSRKYPSSHIIVHLITNKTPSASTSQNMPAENPAPAKKHFAGFIEQCWKPIQKIPIDSDWEFVPEWRNTWNKIRKESYLSESDFKTFVRNCELEFRYDIAKINIPTTREQIIIKQDLDDLTLALFDMVADPEYIIELTRKELLTKLGWKGRLEYINPHEFPIDENLYQPIEETVEKIISAIEELPGGYIAVLGSPGSGKSTTLTKTLRDSSERVVFYYAFVPDAQDPQTLRGESVNFLHDIVLKLEELGFHEGEGICGFEREVLLKKFHSQIQKLHEDWKVTGTKTIILIDGLDHIEREQHPDRSLLEDLPVPSQVLEGVYFILGSQTDLPFPSRVQASVRNRERRIEMQPLKRQSVFNILDKSERKYSSLHKEKIFALCAGHPLSLAYLLNRLSEASNDEEIENILESTETYKGNIEEQYHVYWKQIENDYELVDLLGLLSRIRGAIEFSWVNTWGKESVVSKLKKNMGHYFKRETPERWYFFHNSYRLFLNEKTAESYPGEFDFSKDNAFHSKLAEKCANSPEGSCYRWEQLYHLYLAGKHESVLKLVSQEWFRNQFFLYRPVDAIKNDLKLALKSLETCNDPVALTRIELIDAELDQREFHLSEYKSKLISLLLDLDKSEIAVEYIRDGNRLRIDQTEALQLCIKLKSCGLYEEAKKVFELSEPLDLLYQRKSINNNFQDKNISLIEHWAKAAIHFQNINDITRTIRNLHFDSDRFQQLDADTATYLLQKRILFNVGLELLNEERWEDLELLISVLGTDIGDRENYWFWIHAHVWRNRTIAGDPEKAQYYLQKVLDKIDHLNLNSEKIVFLAEGIYRILSDSEKTKELLKKVSQPKVRTDLISPNEGLNPFIQRFSLNRILYALGSQEDPKEIVPDTQDSRYIGIVKFEQAICSLARIWADSWKNEDCIKLQFEKEILPLLRLFNKNNRSSEERLSWYPVKGLRNEFYGLLVQTIAQHGSEAIDSLRILFEKEWNNNETSIFWPSELRRHVVMSLWKIGINKSWTIAKLNDIEVSMMDGKNIFESIEECQKQAEAFILLGEKETANDLLDQILKLSFGVGFRKDYQLDSWIEWLNSINNIEPDKTAGRIEYFAQAISELSEVADDGSMRSAANELLAVTFRWSPRKAISLFYWFFENEVIWYEDSIVVLLQESLNSDNPPSELVFYLVADFLIPIATTAYEDLVINLIDVTAKNYGNNKAVEIARDVNSKVNIYALPSTRPKWRRGIAKALIILGIDLESVNLTVTDLQADEKNDYSHDILKLKDGKLLVKEQVITMVSSVSDLLDLLNRESEDSSFRWKSIVENLIQNLDSRDVYLLVGTFDNKYQSVHIFSILSRRLYAIGDAQGAWELGEKALNMSGSLGWITRHDGGTRISAFEALAKANPTKARHLAYKTLLQDLVDPHYSFQNIIFDLQEILPLITDNIPIKEIWNELESYVHTLFESLKLNSKGLCLDSEYDLDTPSRALSDFLVSHINHNINVIAQSSKRICGELLLKDNTDIQKAISEYLEKNESYQENILQLFDAVVIKKGDAISSFESKIMDLSKSPSYEIRRISQNLCKTLGFQITPNVIFTPLPPIYQLDLSSISTPVSRLNIDNLTSEPLPDPENLFEMILPYDLEIMGIAHEAFLPEINVLYRASQIIRKFSPEDYWSRVGEQNLRHTYESARLRITYKRPRALIARQSIFHIIAELIDTDWALGSVELSEIERLMRFYDPDMILSEPLSRPAYIAPVFGLEHRDTSESLEKWCGQIEDDAFAFESGADDDIVILAENTELKCLEWKTPTEIRQSVTCLSGTPKLESEHNEQEEIFQSIFRGFVSEYPELQTETNDHSIVLRNNPRIYDSPGGEWLALNPKVGNSLGWNLSEEGFFRWVNGEGEIMVESVWWMDGNINQGPPHFDDEVGEGWLVLASKEAFNSIKSTFGPPCKKIRLERSFASDGQVTRTEKQYEKTL</sequence>
<dbReference type="GeneID" id="24800148"/>
<protein>
    <submittedName>
        <fullName evidence="1">Uncharacterized protein</fullName>
    </submittedName>
</protein>
<reference evidence="1 2" key="1">
    <citation type="submission" date="2014-07" db="EMBL/GenBank/DDBJ databases">
        <title>Methanogenic archaea and the global carbon cycle.</title>
        <authorList>
            <person name="Henriksen J.R."/>
            <person name="Luke J."/>
            <person name="Reinhart S."/>
            <person name="Benedict M.N."/>
            <person name="Youngblut N.D."/>
            <person name="Metcalf M.E."/>
            <person name="Whitaker R.J."/>
            <person name="Metcalf W.W."/>
        </authorList>
    </citation>
    <scope>NUCLEOTIDE SEQUENCE [LARGE SCALE GENOMIC DNA]</scope>
    <source>
        <strain evidence="1 2">227</strain>
    </source>
</reference>
<dbReference type="KEGG" id="mbar:MSBR2_1187"/>
<dbReference type="InterPro" id="IPR027417">
    <property type="entry name" value="P-loop_NTPase"/>
</dbReference>